<proteinExistence type="predicted"/>
<dbReference type="InterPro" id="IPR052212">
    <property type="entry name" value="PH-like_domain"/>
</dbReference>
<dbReference type="CDD" id="cd22713">
    <property type="entry name" value="FHA_PHLB1"/>
    <property type="match status" value="1"/>
</dbReference>
<feature type="compositionally biased region" description="Polar residues" evidence="7">
    <location>
        <begin position="503"/>
        <end position="512"/>
    </location>
</feature>
<feature type="coiled-coil region" evidence="6">
    <location>
        <begin position="1080"/>
        <end position="1139"/>
    </location>
</feature>
<evidence type="ECO:0000256" key="4">
    <source>
        <dbReference type="ARBA" id="ARBA00069090"/>
    </source>
</evidence>
<evidence type="ECO:0000259" key="8">
    <source>
        <dbReference type="PROSITE" id="PS50003"/>
    </source>
</evidence>
<feature type="coiled-coil region" evidence="6">
    <location>
        <begin position="834"/>
        <end position="893"/>
    </location>
</feature>
<feature type="compositionally biased region" description="Basic and acidic residues" evidence="7">
    <location>
        <begin position="627"/>
        <end position="652"/>
    </location>
</feature>
<evidence type="ECO:0000256" key="2">
    <source>
        <dbReference type="ARBA" id="ARBA00022553"/>
    </source>
</evidence>
<dbReference type="RefSeq" id="XP_012821637.1">
    <property type="nucleotide sequence ID" value="XM_012966183.3"/>
</dbReference>
<accession>A0A8J0SRT3</accession>
<keyword evidence="2" id="KW-0597">Phosphoprotein</keyword>
<dbReference type="OrthoDB" id="6020705at2759"/>
<feature type="coiled-coil region" evidence="6">
    <location>
        <begin position="976"/>
        <end position="1003"/>
    </location>
</feature>
<gene>
    <name evidence="10 11" type="primary">phldb1</name>
</gene>
<organism evidence="9 10">
    <name type="scientific">Xenopus tropicalis</name>
    <name type="common">Western clawed frog</name>
    <name type="synonym">Silurana tropicalis</name>
    <dbReference type="NCBI Taxonomy" id="8364"/>
    <lineage>
        <taxon>Eukaryota</taxon>
        <taxon>Metazoa</taxon>
        <taxon>Chordata</taxon>
        <taxon>Craniata</taxon>
        <taxon>Vertebrata</taxon>
        <taxon>Euteleostomi</taxon>
        <taxon>Amphibia</taxon>
        <taxon>Batrachia</taxon>
        <taxon>Anura</taxon>
        <taxon>Pipoidea</taxon>
        <taxon>Pipidae</taxon>
        <taxon>Xenopodinae</taxon>
        <taxon>Xenopus</taxon>
        <taxon>Silurana</taxon>
    </lineage>
</organism>
<dbReference type="GeneID" id="100170555"/>
<feature type="compositionally biased region" description="Polar residues" evidence="7">
    <location>
        <begin position="610"/>
        <end position="620"/>
    </location>
</feature>
<evidence type="ECO:0000256" key="6">
    <source>
        <dbReference type="SAM" id="Coils"/>
    </source>
</evidence>
<evidence type="ECO:0000313" key="10">
    <source>
        <dbReference type="RefSeq" id="XP_012821637.1"/>
    </source>
</evidence>
<feature type="compositionally biased region" description="Low complexity" evidence="7">
    <location>
        <begin position="276"/>
        <end position="308"/>
    </location>
</feature>
<dbReference type="CTD" id="23187"/>
<keyword evidence="9" id="KW-1185">Reference proteome</keyword>
<feature type="compositionally biased region" description="Polar residues" evidence="7">
    <location>
        <begin position="255"/>
        <end position="268"/>
    </location>
</feature>
<dbReference type="SMART" id="SM00233">
    <property type="entry name" value="PH"/>
    <property type="match status" value="1"/>
</dbReference>
<feature type="coiled-coil region" evidence="6">
    <location>
        <begin position="677"/>
        <end position="768"/>
    </location>
</feature>
<keyword evidence="1" id="KW-0488">Methylation</keyword>
<feature type="region of interest" description="Disordered" evidence="7">
    <location>
        <begin position="193"/>
        <end position="224"/>
    </location>
</feature>
<feature type="domain" description="PH" evidence="8">
    <location>
        <begin position="1188"/>
        <end position="1314"/>
    </location>
</feature>
<reference evidence="10" key="1">
    <citation type="submission" date="2025-08" db="UniProtKB">
        <authorList>
            <consortium name="RefSeq"/>
        </authorList>
    </citation>
    <scope>IDENTIFICATION</scope>
    <source>
        <strain evidence="10">Nigerian</strain>
        <tissue evidence="10">Liver and blood</tissue>
    </source>
</reference>
<dbReference type="PANTHER" id="PTHR12156:SF23">
    <property type="entry name" value="PLECKSTRIN HOMOLOGY-LIKE DOMAIN FAMILY B MEMBER 1"/>
    <property type="match status" value="1"/>
</dbReference>
<evidence type="ECO:0000256" key="5">
    <source>
        <dbReference type="ARBA" id="ARBA00077655"/>
    </source>
</evidence>
<dbReference type="PROSITE" id="PS50003">
    <property type="entry name" value="PH_DOMAIN"/>
    <property type="match status" value="1"/>
</dbReference>
<dbReference type="CDD" id="cd14673">
    <property type="entry name" value="PH_PHLDB1_2"/>
    <property type="match status" value="1"/>
</dbReference>
<dbReference type="Gene3D" id="2.30.29.30">
    <property type="entry name" value="Pleckstrin-homology domain (PH domain)/Phosphotyrosine-binding domain (PTB)"/>
    <property type="match status" value="1"/>
</dbReference>
<feature type="compositionally biased region" description="Low complexity" evidence="7">
    <location>
        <begin position="356"/>
        <end position="381"/>
    </location>
</feature>
<dbReference type="Pfam" id="PF00498">
    <property type="entry name" value="FHA"/>
    <property type="match status" value="1"/>
</dbReference>
<sequence>MERCWGPLTEFYHRIACTCWHQGRGGQDYLETEFPAQTEIEDTMKALSHDVSSPCRKTHTVIQSTPLDLIDTGKSLRVQTEKPHLVSLGSGRLSTAITLLPLEEGRTTLGHASKDIPLQGPGIAAEHCYIENIRGNLTLYPCGNPCAIDGLLITQPTRLTQGCMVCLGQSTFLRFNHPAEAHWMKTMIPSTGRSPAPGLYPSDSSSSLLNGSRDAAYPRTVPSHTSLVSSIEKNLQDIMDSLVLEGPAPLSRKLSQTSLNHITPMTNGENRRYLLSSPTSPPYSNSGYDNTSPLSSPGSGSLTSPSPGQDAGTPTAPPVVPLRTSSFSHSLPRPVPTYGGSNLDLRSNRNTGGGSLLSPSSPATGSRMGGLSVPSSPLLGSKFHHQITDRPTSPFRQVVGPTRSLPPESPRLGRRNFESMRDLPPLSPSLPRRSSSSSIKPAPDSPSRVPDSPSTLGRRRVGSASSPGTENNASTRQIRERSPSPSSLQETSRRLTPAYSLGSLGTPSQSPRAQRKGPVLRERKNSISEISGNQEELMDYHRRQREERLREQEMERLERQRLETILNLCAEYSKTDDTAPPARLDEIRSFPTLGGTEETTASLFTRRPSWESTRSTNLEGTGNRVRAQGEHNEEETQREENSSTESTQHEQEDAVSPTGAAELLALEEQRRHTLGHVDQLKNRVTELEGQLQESAREAEMERALLQGEREAELSQLQHEQRMVQQLQDSLTSLENNLQKEKDKAREKLEQERMELQSIQLSHHDLQRQLHNCPEALREQVQCQLTRESELLETKMKLFEDLEFQQLEKESRLEEERETTSQQLLQSKGECQRSIARRKERLAALEMQANQIRLQAAQDADHLGQERSAILLQLHKEKEKLVQLERRYQALTGRRGFSTGSAALREISRSRTEIEGGGTLPRMKTVSPASSHFSVATLGRSVSPKNAHLTQNGTGSLSRGLAVTMQDIQSKRQLALQQKGQQVIEEQRRRLAELKQRAAVEAQSQWESLHGAPNQGYTPIIHHSILHHQRPLHSREDDPTHGFDTLSLESSDSLDTSVSTGNSACSPDNMSSASGLDMLKIEEMERMLLEAHAERARLVESREREVEARRKALEDERRRREELERRLQDETAHRQRLVEKEVKMREKHFSQARPLTRYLPIRKEDFDLRAHVESSGHAVDACPHIILSEKMCRGFLTKMGGKIKSWKKRWFVFDRLKRTLSYYVDKHEAKLKGVIYFQAIEEVYYDHLRSAAKKGLFNLSLATQISDFLSVPLWKESPNPALTFCVKTHDRLYYMVAPSPEAMRIWMDVIVTGAEGYTQFMN</sequence>
<protein>
    <recommendedName>
        <fullName evidence="4">Pleckstrin homology-like domain family B member 1</fullName>
    </recommendedName>
    <alternativeName>
        <fullName evidence="5">Protein LL5-alpha</fullName>
    </alternativeName>
</protein>
<feature type="compositionally biased region" description="Polar residues" evidence="7">
    <location>
        <begin position="1060"/>
        <end position="1070"/>
    </location>
</feature>
<dbReference type="AGR" id="Xenbase:XB-GENE-5873646"/>
<evidence type="ECO:0000256" key="1">
    <source>
        <dbReference type="ARBA" id="ARBA00022481"/>
    </source>
</evidence>
<dbReference type="Gene3D" id="2.60.200.20">
    <property type="match status" value="1"/>
</dbReference>
<feature type="compositionally biased region" description="Polar residues" evidence="7">
    <location>
        <begin position="463"/>
        <end position="476"/>
    </location>
</feature>
<evidence type="ECO:0000313" key="11">
    <source>
        <dbReference type="Xenbase" id="XB-GENE-5873646"/>
    </source>
</evidence>
<dbReference type="InterPro" id="IPR011993">
    <property type="entry name" value="PH-like_dom_sf"/>
</dbReference>
<dbReference type="InterPro" id="IPR000253">
    <property type="entry name" value="FHA_dom"/>
</dbReference>
<dbReference type="FunFam" id="2.60.200.20:FF:000004">
    <property type="entry name" value="pleckstrin homology-like domain family B member 1 isoform X1"/>
    <property type="match status" value="1"/>
</dbReference>
<dbReference type="InterPro" id="IPR008984">
    <property type="entry name" value="SMAD_FHA_dom_sf"/>
</dbReference>
<feature type="compositionally biased region" description="Low complexity" evidence="7">
    <location>
        <begin position="429"/>
        <end position="454"/>
    </location>
</feature>
<feature type="compositionally biased region" description="Low complexity" evidence="7">
    <location>
        <begin position="1043"/>
        <end position="1059"/>
    </location>
</feature>
<feature type="region of interest" description="Disordered" evidence="7">
    <location>
        <begin position="255"/>
        <end position="539"/>
    </location>
</feature>
<dbReference type="Proteomes" id="UP000008143">
    <property type="component" value="Chromosome 7"/>
</dbReference>
<evidence type="ECO:0000256" key="3">
    <source>
        <dbReference type="ARBA" id="ARBA00023054"/>
    </source>
</evidence>
<dbReference type="InterPro" id="IPR001849">
    <property type="entry name" value="PH_domain"/>
</dbReference>
<name>A0A8J0SRT3_XENTR</name>
<dbReference type="Xenbase" id="XB-GENE-5873646">
    <property type="gene designation" value="phldb1"/>
</dbReference>
<dbReference type="FunFam" id="2.30.29.30:FF:000006">
    <property type="entry name" value="Pleckstrin homology like domain family B member 1"/>
    <property type="match status" value="1"/>
</dbReference>
<evidence type="ECO:0000256" key="7">
    <source>
        <dbReference type="SAM" id="MobiDB-lite"/>
    </source>
</evidence>
<feature type="region of interest" description="Disordered" evidence="7">
    <location>
        <begin position="604"/>
        <end position="656"/>
    </location>
</feature>
<dbReference type="SUPFAM" id="SSF49879">
    <property type="entry name" value="SMAD/FHA domain"/>
    <property type="match status" value="1"/>
</dbReference>
<evidence type="ECO:0000313" key="9">
    <source>
        <dbReference type="Proteomes" id="UP000008143"/>
    </source>
</evidence>
<dbReference type="SUPFAM" id="SSF50729">
    <property type="entry name" value="PH domain-like"/>
    <property type="match status" value="1"/>
</dbReference>
<keyword evidence="3 6" id="KW-0175">Coiled coil</keyword>
<feature type="region of interest" description="Disordered" evidence="7">
    <location>
        <begin position="1026"/>
        <end position="1070"/>
    </location>
</feature>
<dbReference type="PANTHER" id="PTHR12156">
    <property type="entry name" value="PLECKSTRIN HOMOLOGY-LIKE DOMAIN, FAMILY B, MEMBER 3"/>
    <property type="match status" value="1"/>
</dbReference>
<dbReference type="InterPro" id="IPR037810">
    <property type="entry name" value="PHLDB1/2/3_PH"/>
</dbReference>
<dbReference type="Pfam" id="PF00169">
    <property type="entry name" value="PH"/>
    <property type="match status" value="1"/>
</dbReference>